<reference evidence="6 7" key="1">
    <citation type="submission" date="2016-12" db="EMBL/GenBank/DDBJ databases">
        <authorList>
            <person name="Song W.-J."/>
            <person name="Kurnit D.M."/>
        </authorList>
    </citation>
    <scope>NUCLEOTIDE SEQUENCE [LARGE SCALE GENOMIC DNA]</scope>
    <source>
        <strain evidence="6 7">DSM 11393</strain>
    </source>
</reference>
<sequence length="506" mass="56882">MSKFNDKYGNKSAFHQADSQYKPLKKRSIKAVASPQNIEQEKSHGVEGEFKKKENFFNVKSKNMHDLTKQRKFYSNSLLEVPSSNFTADLAQLINIINELFPIKSQHRRSLPNDVHELSLILTEERARLKTPYWAAPRFLSAYLRYFLPWNLVRLAWLFPKLDLSLKNGSTILDCGSGPLTLPIALWLHRPDLRSLKLNFVCTDTGSSALEAGKQLFTEYTGGKSSWSFKTIRSNLGQSLAHFRKPEHKADLIMLGNMLNELSTGNREPLDQLLGQLSVNLQKALNPKGQVLVVEPGTRLGSKLTTNLRFHALRTGYEVLSPCTHQEPCPLLDPAARSWCHFSFPVLEVPRALSSLSVAAKLEKQRASLAFLFLQNKHIQDVDSLDDDYFDEDCDLEEYSENLDCEAGQRASANHATFNQKNTESLKNKTCEARIVSGKILIPGNKDMAFTQNPKMIDGRYACTSHGLALICPFNKPEGSKVTIRFIGERDKKSGALLATEIIAKG</sequence>
<dbReference type="InterPro" id="IPR029063">
    <property type="entry name" value="SAM-dependent_MTases_sf"/>
</dbReference>
<evidence type="ECO:0000256" key="5">
    <source>
        <dbReference type="SAM" id="MobiDB-lite"/>
    </source>
</evidence>
<dbReference type="OrthoDB" id="9799639at2"/>
<dbReference type="RefSeq" id="WP_072695830.1">
    <property type="nucleotide sequence ID" value="NZ_FRDI01000002.1"/>
</dbReference>
<gene>
    <name evidence="6" type="ORF">SAMN02745728_00333</name>
</gene>
<dbReference type="STRING" id="1121455.SAMN02745728_00333"/>
<evidence type="ECO:0000313" key="6">
    <source>
        <dbReference type="EMBL" id="SHN51263.1"/>
    </source>
</evidence>
<keyword evidence="3" id="KW-0408">Iron</keyword>
<proteinExistence type="predicted"/>
<name>A0A1M7RYA9_9BACT</name>
<accession>A0A1M7RYA9</accession>
<evidence type="ECO:0000313" key="7">
    <source>
        <dbReference type="Proteomes" id="UP000186469"/>
    </source>
</evidence>
<dbReference type="GO" id="GO:0051536">
    <property type="term" value="F:iron-sulfur cluster binding"/>
    <property type="evidence" value="ECO:0007669"/>
    <property type="project" value="UniProtKB-KW"/>
</dbReference>
<feature type="region of interest" description="Disordered" evidence="5">
    <location>
        <begin position="1"/>
        <end position="45"/>
    </location>
</feature>
<dbReference type="GO" id="GO:0006412">
    <property type="term" value="P:translation"/>
    <property type="evidence" value="ECO:0007669"/>
    <property type="project" value="InterPro"/>
</dbReference>
<dbReference type="AlphaFoldDB" id="A0A1M7RYA9"/>
<keyword evidence="7" id="KW-1185">Reference proteome</keyword>
<protein>
    <submittedName>
        <fullName evidence="6">Small ribosomal subunit Rsm22</fullName>
    </submittedName>
</protein>
<dbReference type="InterPro" id="IPR015324">
    <property type="entry name" value="Ribosomal_Rsm22-like"/>
</dbReference>
<dbReference type="GO" id="GO:0008168">
    <property type="term" value="F:methyltransferase activity"/>
    <property type="evidence" value="ECO:0007669"/>
    <property type="project" value="InterPro"/>
</dbReference>
<keyword evidence="2" id="KW-0809">Transit peptide</keyword>
<keyword evidence="4" id="KW-0411">Iron-sulfur</keyword>
<evidence type="ECO:0000256" key="3">
    <source>
        <dbReference type="ARBA" id="ARBA00023004"/>
    </source>
</evidence>
<dbReference type="Gene3D" id="3.40.50.150">
    <property type="entry name" value="Vaccinia Virus protein VP39"/>
    <property type="match status" value="1"/>
</dbReference>
<organism evidence="6 7">
    <name type="scientific">Desulfovibrio litoralis DSM 11393</name>
    <dbReference type="NCBI Taxonomy" id="1121455"/>
    <lineage>
        <taxon>Bacteria</taxon>
        <taxon>Pseudomonadati</taxon>
        <taxon>Thermodesulfobacteriota</taxon>
        <taxon>Desulfovibrionia</taxon>
        <taxon>Desulfovibrionales</taxon>
        <taxon>Desulfovibrionaceae</taxon>
        <taxon>Desulfovibrio</taxon>
    </lineage>
</organism>
<evidence type="ECO:0000256" key="1">
    <source>
        <dbReference type="ARBA" id="ARBA00022723"/>
    </source>
</evidence>
<evidence type="ECO:0000256" key="2">
    <source>
        <dbReference type="ARBA" id="ARBA00022946"/>
    </source>
</evidence>
<keyword evidence="1" id="KW-0479">Metal-binding</keyword>
<evidence type="ECO:0000256" key="4">
    <source>
        <dbReference type="ARBA" id="ARBA00023014"/>
    </source>
</evidence>
<dbReference type="Pfam" id="PF09243">
    <property type="entry name" value="Rsm22"/>
    <property type="match status" value="1"/>
</dbReference>
<dbReference type="SUPFAM" id="SSF53335">
    <property type="entry name" value="S-adenosyl-L-methionine-dependent methyltransferases"/>
    <property type="match status" value="1"/>
</dbReference>
<dbReference type="EMBL" id="FRDI01000002">
    <property type="protein sequence ID" value="SHN51263.1"/>
    <property type="molecule type" value="Genomic_DNA"/>
</dbReference>
<dbReference type="Proteomes" id="UP000186469">
    <property type="component" value="Unassembled WGS sequence"/>
</dbReference>
<dbReference type="GO" id="GO:0046872">
    <property type="term" value="F:metal ion binding"/>
    <property type="evidence" value="ECO:0007669"/>
    <property type="project" value="UniProtKB-KW"/>
</dbReference>